<dbReference type="InterPro" id="IPR011990">
    <property type="entry name" value="TPR-like_helical_dom_sf"/>
</dbReference>
<accession>A0A345D7P9</accession>
<reference evidence="5" key="1">
    <citation type="submission" date="2018-07" db="EMBL/GenBank/DDBJ databases">
        <authorList>
            <person name="Kim H."/>
        </authorList>
    </citation>
    <scope>NUCLEOTIDE SEQUENCE [LARGE SCALE GENOMIC DNA]</scope>
    <source>
        <strain evidence="5">F02</strain>
    </source>
</reference>
<dbReference type="GO" id="GO:0005506">
    <property type="term" value="F:iron ion binding"/>
    <property type="evidence" value="ECO:0007669"/>
    <property type="project" value="UniProtKB-UniRule"/>
</dbReference>
<comment type="similarity">
    <text evidence="2">Belongs to the LapB family.</text>
</comment>
<comment type="subcellular location">
    <subcellularLocation>
        <location evidence="2">Cell inner membrane</location>
        <topology evidence="2">Single-pass membrane protein</topology>
        <orientation evidence="2">Cytoplasmic side</orientation>
    </subcellularLocation>
</comment>
<evidence type="ECO:0000313" key="4">
    <source>
        <dbReference type="EMBL" id="AXF84387.1"/>
    </source>
</evidence>
<evidence type="ECO:0000256" key="1">
    <source>
        <dbReference type="ARBA" id="ARBA00022723"/>
    </source>
</evidence>
<organism evidence="4 5">
    <name type="scientific">Ephemeroptericola cinctiostellae</name>
    <dbReference type="NCBI Taxonomy" id="2268024"/>
    <lineage>
        <taxon>Bacteria</taxon>
        <taxon>Pseudomonadati</taxon>
        <taxon>Pseudomonadota</taxon>
        <taxon>Betaproteobacteria</taxon>
        <taxon>Burkholderiales</taxon>
        <taxon>Burkholderiaceae</taxon>
        <taxon>Ephemeroptericola</taxon>
    </lineage>
</organism>
<dbReference type="HAMAP" id="MF_00994">
    <property type="entry name" value="LPS_assembly_LapB"/>
    <property type="match status" value="1"/>
</dbReference>
<feature type="binding site" evidence="2">
    <location>
        <position position="355"/>
    </location>
    <ligand>
        <name>Fe cation</name>
        <dbReference type="ChEBI" id="CHEBI:24875"/>
    </ligand>
</feature>
<keyword evidence="5" id="KW-1185">Reference proteome</keyword>
<dbReference type="InterPro" id="IPR030865">
    <property type="entry name" value="LapB"/>
</dbReference>
<dbReference type="Gene3D" id="1.25.40.10">
    <property type="entry name" value="Tetratricopeptide repeat domain"/>
    <property type="match status" value="2"/>
</dbReference>
<dbReference type="Proteomes" id="UP000252182">
    <property type="component" value="Chromosome"/>
</dbReference>
<keyword evidence="2" id="KW-0812">Transmembrane</keyword>
<dbReference type="InterPro" id="IPR041166">
    <property type="entry name" value="Rubredoxin_2"/>
</dbReference>
<keyword evidence="2" id="KW-1133">Transmembrane helix</keyword>
<keyword evidence="2" id="KW-0802">TPR repeat</keyword>
<feature type="topological domain" description="Cytoplasmic" evidence="2">
    <location>
        <begin position="23"/>
        <end position="399"/>
    </location>
</feature>
<dbReference type="AlphaFoldDB" id="A0A345D7P9"/>
<name>A0A345D7P9_9BURK</name>
<dbReference type="KEGG" id="hyf:DTO96_100090"/>
<keyword evidence="2" id="KW-0677">Repeat</keyword>
<keyword evidence="2" id="KW-0997">Cell inner membrane</keyword>
<dbReference type="RefSeq" id="WP_114561695.1">
    <property type="nucleotide sequence ID" value="NZ_CP031124.1"/>
</dbReference>
<dbReference type="Pfam" id="PF18073">
    <property type="entry name" value="Zn_ribbon_LapB"/>
    <property type="match status" value="1"/>
</dbReference>
<protein>
    <recommendedName>
        <fullName evidence="2">Lipopolysaccharide assembly protein B</fullName>
    </recommendedName>
</protein>
<evidence type="ECO:0000259" key="3">
    <source>
        <dbReference type="Pfam" id="PF18073"/>
    </source>
</evidence>
<evidence type="ECO:0000313" key="5">
    <source>
        <dbReference type="Proteomes" id="UP000252182"/>
    </source>
</evidence>
<keyword evidence="1 2" id="KW-0479">Metal-binding</keyword>
<dbReference type="EMBL" id="CP031124">
    <property type="protein sequence ID" value="AXF84387.1"/>
    <property type="molecule type" value="Genomic_DNA"/>
</dbReference>
<dbReference type="GO" id="GO:0009898">
    <property type="term" value="C:cytoplasmic side of plasma membrane"/>
    <property type="evidence" value="ECO:0007669"/>
    <property type="project" value="UniProtKB-UniRule"/>
</dbReference>
<dbReference type="Pfam" id="PF13432">
    <property type="entry name" value="TPR_16"/>
    <property type="match status" value="2"/>
</dbReference>
<feature type="binding site" evidence="2">
    <location>
        <position position="372"/>
    </location>
    <ligand>
        <name>Fe cation</name>
        <dbReference type="ChEBI" id="CHEBI:24875"/>
    </ligand>
</feature>
<evidence type="ECO:0000256" key="2">
    <source>
        <dbReference type="HAMAP-Rule" id="MF_00994"/>
    </source>
</evidence>
<proteinExistence type="inferred from homology"/>
<dbReference type="OrthoDB" id="507476at2"/>
<dbReference type="GO" id="GO:0008653">
    <property type="term" value="P:lipopolysaccharide metabolic process"/>
    <property type="evidence" value="ECO:0007669"/>
    <property type="project" value="InterPro"/>
</dbReference>
<comment type="function">
    <text evidence="2">Modulates cellular lipopolysaccharide (LPS) levels by regulating LpxC, which is involved in lipid A biosynthesis. May act by modulating the proteolytic activity of FtsH towards LpxC. May also coordinate assembly of proteins involved in LPS synthesis at the plasma membrane.</text>
</comment>
<sequence length="399" mass="45222">MDIEAWWLLFLPLFFGLGWFAARAESKRQIAETKALPQSYFKGLNHLLNEEPDQAIDALIDVARVDTGTIDLYFALGNLFGQRGEIERSIRVYQSLLERADLPDDARQMALSKLGEAFLKGGLFDRAEASFKQLLNGPQHAHAQTQLLYIYQSQQEWGQAVDVAQGMVKTEENTVALTHFHCELAVQAMQKKDWLVAERELNQAQTLRPLSMRVQLLKGRWYAQQGRTDEALAVWRQLAEAQPNSVPLLVDDAMAVFEARGEMPQGVALLYDNALKTGSFDVLNAWLNAQTKIGSEAETLTLLNNIFIQHPSLNALDKLLSKRLAASGDEAVQGESAMIQKLIKKQVQRLSKYRCEHCGFEAARYYWQCPACTRWESYPPKRLEELELAQRSRGQMNGY</sequence>
<feature type="domain" description="LapB rubredoxin metal binding" evidence="3">
    <location>
        <begin position="353"/>
        <end position="377"/>
    </location>
</feature>
<keyword evidence="2" id="KW-0408">Iron</keyword>
<keyword evidence="2" id="KW-1003">Cell membrane</keyword>
<dbReference type="GO" id="GO:0046890">
    <property type="term" value="P:regulation of lipid biosynthetic process"/>
    <property type="evidence" value="ECO:0007669"/>
    <property type="project" value="UniProtKB-UniRule"/>
</dbReference>
<dbReference type="SUPFAM" id="SSF81901">
    <property type="entry name" value="HCP-like"/>
    <property type="match status" value="1"/>
</dbReference>
<gene>
    <name evidence="4" type="primary">lapB_1</name>
    <name evidence="2" type="synonym">lapB</name>
    <name evidence="4" type="ORF">DTO96_100090</name>
</gene>
<feature type="binding site" evidence="2">
    <location>
        <position position="369"/>
    </location>
    <ligand>
        <name>Fe cation</name>
        <dbReference type="ChEBI" id="CHEBI:24875"/>
    </ligand>
</feature>
<feature type="binding site" evidence="2">
    <location>
        <position position="358"/>
    </location>
    <ligand>
        <name>Fe cation</name>
        <dbReference type="ChEBI" id="CHEBI:24875"/>
    </ligand>
</feature>
<keyword evidence="2" id="KW-0472">Membrane</keyword>